<dbReference type="PANTHER" id="PTHR43673:SF2">
    <property type="entry name" value="NITROREDUCTASE"/>
    <property type="match status" value="1"/>
</dbReference>
<dbReference type="AlphaFoldDB" id="A0A1G6JAX3"/>
<keyword evidence="3" id="KW-0285">Flavoprotein</keyword>
<dbReference type="GO" id="GO:0016491">
    <property type="term" value="F:oxidoreductase activity"/>
    <property type="evidence" value="ECO:0007669"/>
    <property type="project" value="UniProtKB-KW"/>
</dbReference>
<evidence type="ECO:0000313" key="9">
    <source>
        <dbReference type="Proteomes" id="UP000198781"/>
    </source>
</evidence>
<gene>
    <name evidence="8" type="ORF">SAMN05192589_101359</name>
</gene>
<evidence type="ECO:0000256" key="2">
    <source>
        <dbReference type="ARBA" id="ARBA00007118"/>
    </source>
</evidence>
<comment type="cofactor">
    <cofactor evidence="1">
        <name>FMN</name>
        <dbReference type="ChEBI" id="CHEBI:58210"/>
    </cofactor>
</comment>
<name>A0A1G6JAX3_9BURK</name>
<dbReference type="PANTHER" id="PTHR43673">
    <property type="entry name" value="NAD(P)H NITROREDUCTASE YDGI-RELATED"/>
    <property type="match status" value="1"/>
</dbReference>
<feature type="compositionally biased region" description="Basic and acidic residues" evidence="6">
    <location>
        <begin position="10"/>
        <end position="21"/>
    </location>
</feature>
<organism evidence="8 9">
    <name type="scientific">Paracidovorax valerianellae</name>
    <dbReference type="NCBI Taxonomy" id="187868"/>
    <lineage>
        <taxon>Bacteria</taxon>
        <taxon>Pseudomonadati</taxon>
        <taxon>Pseudomonadota</taxon>
        <taxon>Betaproteobacteria</taxon>
        <taxon>Burkholderiales</taxon>
        <taxon>Comamonadaceae</taxon>
        <taxon>Paracidovorax</taxon>
    </lineage>
</organism>
<reference evidence="8 9" key="1">
    <citation type="submission" date="2016-10" db="EMBL/GenBank/DDBJ databases">
        <authorList>
            <person name="de Groot N.N."/>
        </authorList>
    </citation>
    <scope>NUCLEOTIDE SEQUENCE [LARGE SCALE GENOMIC DNA]</scope>
    <source>
        <strain evidence="8 9">DSM 16619</strain>
    </source>
</reference>
<dbReference type="SUPFAM" id="SSF55469">
    <property type="entry name" value="FMN-dependent nitroreductase-like"/>
    <property type="match status" value="1"/>
</dbReference>
<evidence type="ECO:0000256" key="1">
    <source>
        <dbReference type="ARBA" id="ARBA00001917"/>
    </source>
</evidence>
<dbReference type="Proteomes" id="UP000198781">
    <property type="component" value="Unassembled WGS sequence"/>
</dbReference>
<dbReference type="Pfam" id="PF00881">
    <property type="entry name" value="Nitroreductase"/>
    <property type="match status" value="1"/>
</dbReference>
<feature type="domain" description="Nitroreductase" evidence="7">
    <location>
        <begin position="39"/>
        <end position="231"/>
    </location>
</feature>
<proteinExistence type="inferred from homology"/>
<dbReference type="InterPro" id="IPR029479">
    <property type="entry name" value="Nitroreductase"/>
</dbReference>
<dbReference type="RefSeq" id="WP_245711191.1">
    <property type="nucleotide sequence ID" value="NZ_FMZC01000001.1"/>
</dbReference>
<accession>A0A1G6JAX3</accession>
<dbReference type="InterPro" id="IPR000415">
    <property type="entry name" value="Nitroreductase-like"/>
</dbReference>
<sequence length="256" mass="28196">MTHSTAHPPLTEHPEHADRRGAAPSLAAPDLQQAVDWAIVSRRSIRAFLPTPVPRETVHAILDVARHAASGMNTQPWRVHVLTGAAKARLSDAIAAVDDDGEASAALTEPYHYYPLEWVSPFVDRRRKVGWDLYGLLGITKGDKARMHAQHGRNYRFFDAPAGLIFTVNRVMQAGSLMDYGMFLQSVMVAARARGLDTCPQVAFTKFHPVIHAELGIPDTEMVVCGMSLGHADPDRIENTLVTEREGVESFTTFHA</sequence>
<evidence type="ECO:0000256" key="6">
    <source>
        <dbReference type="SAM" id="MobiDB-lite"/>
    </source>
</evidence>
<dbReference type="Gene3D" id="3.40.109.10">
    <property type="entry name" value="NADH Oxidase"/>
    <property type="match status" value="1"/>
</dbReference>
<protein>
    <submittedName>
        <fullName evidence="8">Nitroreductase</fullName>
    </submittedName>
</protein>
<evidence type="ECO:0000256" key="5">
    <source>
        <dbReference type="ARBA" id="ARBA00023002"/>
    </source>
</evidence>
<evidence type="ECO:0000313" key="8">
    <source>
        <dbReference type="EMBL" id="SDC15888.1"/>
    </source>
</evidence>
<evidence type="ECO:0000256" key="3">
    <source>
        <dbReference type="ARBA" id="ARBA00022630"/>
    </source>
</evidence>
<dbReference type="STRING" id="187868.SAMN05192589_101359"/>
<keyword evidence="9" id="KW-1185">Reference proteome</keyword>
<keyword evidence="4" id="KW-0288">FMN</keyword>
<evidence type="ECO:0000259" key="7">
    <source>
        <dbReference type="Pfam" id="PF00881"/>
    </source>
</evidence>
<dbReference type="CDD" id="cd02136">
    <property type="entry name" value="PnbA_NfnB-like"/>
    <property type="match status" value="1"/>
</dbReference>
<comment type="similarity">
    <text evidence="2">Belongs to the nitroreductase family.</text>
</comment>
<keyword evidence="5" id="KW-0560">Oxidoreductase</keyword>
<evidence type="ECO:0000256" key="4">
    <source>
        <dbReference type="ARBA" id="ARBA00022643"/>
    </source>
</evidence>
<dbReference type="EMBL" id="FMZC01000001">
    <property type="protein sequence ID" value="SDC15888.1"/>
    <property type="molecule type" value="Genomic_DNA"/>
</dbReference>
<feature type="region of interest" description="Disordered" evidence="6">
    <location>
        <begin position="1"/>
        <end position="22"/>
    </location>
</feature>